<feature type="region of interest" description="Disordered" evidence="1">
    <location>
        <begin position="196"/>
        <end position="226"/>
    </location>
</feature>
<dbReference type="CDD" id="cd00085">
    <property type="entry name" value="HNHc"/>
    <property type="match status" value="1"/>
</dbReference>
<reference evidence="3 4" key="1">
    <citation type="journal article" date="2019" name="Emerg. Microbes Infect.">
        <title>Comprehensive subspecies identification of 175 nontuberculous mycobacteria species based on 7547 genomic profiles.</title>
        <authorList>
            <person name="Matsumoto Y."/>
            <person name="Kinjo T."/>
            <person name="Motooka D."/>
            <person name="Nabeya D."/>
            <person name="Jung N."/>
            <person name="Uechi K."/>
            <person name="Horii T."/>
            <person name="Iida T."/>
            <person name="Fujita J."/>
            <person name="Nakamura S."/>
        </authorList>
    </citation>
    <scope>NUCLEOTIDE SEQUENCE [LARGE SCALE GENOMIC DNA]</scope>
    <source>
        <strain evidence="3 4">JCM 12405</strain>
    </source>
</reference>
<evidence type="ECO:0000256" key="1">
    <source>
        <dbReference type="SAM" id="MobiDB-lite"/>
    </source>
</evidence>
<dbReference type="EMBL" id="AP022605">
    <property type="protein sequence ID" value="BBZ06490.1"/>
    <property type="molecule type" value="Genomic_DNA"/>
</dbReference>
<accession>A0A7I7VN47</accession>
<dbReference type="KEGG" id="mdr:MDOR_06590"/>
<dbReference type="AlphaFoldDB" id="A0A7I7VN47"/>
<sequence>MFQTHRAVMLRDRLPKVAALFERGLISDLLVRSIVARTLLITDPDLMAAVDAALADQITTWGPKSERKTTAAIDALVEAHDPGALRHIKDAPQERGTEFGFIGDAAGFMTVWARMYSPDGVALEQRVHDMAHSVCAEDPRTMDERRNDALATIATGTSLRCECDNPDCPGARDGRPAKDVVIHVVTEQATLDHARAAANAPGPQPEAAEPEDAVGSAPQPPPAPRPACPASAFVLGGGMLGAAVLGAFLDRARIRPITHPGDAPPEPQHRPSAALQDFIRSRDLTCRFPNCDRPAHRCDIDHTVPYPAGPTCASNLKCLCRKHHLLKTFWIGETGWRDEQLADGTVVWTSPTGQTYATHPGSTLLFPTLCTPTAEAPLQQSPEPTKDRGLAMPKRRRTRAQNRARYIEAQRRLNDDLVAERNRPPPF</sequence>
<name>A0A7I7VN47_9MYCO</name>
<dbReference type="Proteomes" id="UP000467201">
    <property type="component" value="Chromosome"/>
</dbReference>
<dbReference type="Pfam" id="PF02720">
    <property type="entry name" value="DUF222"/>
    <property type="match status" value="1"/>
</dbReference>
<evidence type="ECO:0000313" key="4">
    <source>
        <dbReference type="Proteomes" id="UP000467201"/>
    </source>
</evidence>
<feature type="compositionally biased region" description="Low complexity" evidence="1">
    <location>
        <begin position="196"/>
        <end position="207"/>
    </location>
</feature>
<organism evidence="3 4">
    <name type="scientific">Mycolicibacterium doricum</name>
    <dbReference type="NCBI Taxonomy" id="126673"/>
    <lineage>
        <taxon>Bacteria</taxon>
        <taxon>Bacillati</taxon>
        <taxon>Actinomycetota</taxon>
        <taxon>Actinomycetes</taxon>
        <taxon>Mycobacteriales</taxon>
        <taxon>Mycobacteriaceae</taxon>
        <taxon>Mycolicibacterium</taxon>
    </lineage>
</organism>
<evidence type="ECO:0000259" key="2">
    <source>
        <dbReference type="SMART" id="SM00507"/>
    </source>
</evidence>
<feature type="compositionally biased region" description="Basic residues" evidence="1">
    <location>
        <begin position="393"/>
        <end position="402"/>
    </location>
</feature>
<protein>
    <recommendedName>
        <fullName evidence="2">HNH nuclease domain-containing protein</fullName>
    </recommendedName>
</protein>
<feature type="domain" description="HNH nuclease" evidence="2">
    <location>
        <begin position="274"/>
        <end position="325"/>
    </location>
</feature>
<dbReference type="InterPro" id="IPR003870">
    <property type="entry name" value="DUF222"/>
</dbReference>
<gene>
    <name evidence="3" type="ORF">MDOR_06590</name>
</gene>
<dbReference type="SMART" id="SM00507">
    <property type="entry name" value="HNHc"/>
    <property type="match status" value="1"/>
</dbReference>
<dbReference type="InterPro" id="IPR003615">
    <property type="entry name" value="HNH_nuc"/>
</dbReference>
<feature type="region of interest" description="Disordered" evidence="1">
    <location>
        <begin position="374"/>
        <end position="409"/>
    </location>
</feature>
<evidence type="ECO:0000313" key="3">
    <source>
        <dbReference type="EMBL" id="BBZ06490.1"/>
    </source>
</evidence>
<proteinExistence type="predicted"/>
<dbReference type="RefSeq" id="WP_235849917.1">
    <property type="nucleotide sequence ID" value="NZ_JACKUD010000025.1"/>
</dbReference>